<evidence type="ECO:0000256" key="4">
    <source>
        <dbReference type="ARBA" id="ARBA00022989"/>
    </source>
</evidence>
<evidence type="ECO:0000259" key="7">
    <source>
        <dbReference type="PROSITE" id="PS50850"/>
    </source>
</evidence>
<keyword evidence="5 6" id="KW-0472">Membrane</keyword>
<feature type="transmembrane region" description="Helical" evidence="6">
    <location>
        <begin position="293"/>
        <end position="317"/>
    </location>
</feature>
<keyword evidence="4 6" id="KW-1133">Transmembrane helix</keyword>
<feature type="transmembrane region" description="Helical" evidence="6">
    <location>
        <begin position="329"/>
        <end position="347"/>
    </location>
</feature>
<feature type="transmembrane region" description="Helical" evidence="6">
    <location>
        <begin position="204"/>
        <end position="229"/>
    </location>
</feature>
<keyword evidence="9" id="KW-1185">Reference proteome</keyword>
<feature type="transmembrane region" description="Helical" evidence="6">
    <location>
        <begin position="162"/>
        <end position="184"/>
    </location>
</feature>
<dbReference type="RefSeq" id="WP_347935901.1">
    <property type="nucleotide sequence ID" value="NZ_CP158160.1"/>
</dbReference>
<comment type="subcellular location">
    <subcellularLocation>
        <location evidence="1">Cell membrane</location>
        <topology evidence="1">Multi-pass membrane protein</topology>
    </subcellularLocation>
</comment>
<accession>A0ABV0IY97</accession>
<protein>
    <submittedName>
        <fullName evidence="8">MFS transporter</fullName>
    </submittedName>
</protein>
<dbReference type="Proteomes" id="UP001462502">
    <property type="component" value="Unassembled WGS sequence"/>
</dbReference>
<evidence type="ECO:0000256" key="5">
    <source>
        <dbReference type="ARBA" id="ARBA00023136"/>
    </source>
</evidence>
<dbReference type="SUPFAM" id="SSF103473">
    <property type="entry name" value="MFS general substrate transporter"/>
    <property type="match status" value="1"/>
</dbReference>
<feature type="transmembrane region" description="Helical" evidence="6">
    <location>
        <begin position="135"/>
        <end position="156"/>
    </location>
</feature>
<keyword evidence="2" id="KW-1003">Cell membrane</keyword>
<dbReference type="Pfam" id="PF07690">
    <property type="entry name" value="MFS_1"/>
    <property type="match status" value="1"/>
</dbReference>
<feature type="transmembrane region" description="Helical" evidence="6">
    <location>
        <begin position="101"/>
        <end position="123"/>
    </location>
</feature>
<dbReference type="EMBL" id="JBDXMI010000001">
    <property type="protein sequence ID" value="MEO9385689.1"/>
    <property type="molecule type" value="Genomic_DNA"/>
</dbReference>
<organism evidence="8 9">
    <name type="scientific">Chromobacterium phragmitis</name>
    <dbReference type="NCBI Taxonomy" id="2202141"/>
    <lineage>
        <taxon>Bacteria</taxon>
        <taxon>Pseudomonadati</taxon>
        <taxon>Pseudomonadota</taxon>
        <taxon>Betaproteobacteria</taxon>
        <taxon>Neisseriales</taxon>
        <taxon>Chromobacteriaceae</taxon>
        <taxon>Chromobacterium</taxon>
    </lineage>
</organism>
<evidence type="ECO:0000313" key="9">
    <source>
        <dbReference type="Proteomes" id="UP001462502"/>
    </source>
</evidence>
<dbReference type="Gene3D" id="1.20.1250.20">
    <property type="entry name" value="MFS general substrate transporter like domains"/>
    <property type="match status" value="1"/>
</dbReference>
<dbReference type="InterPro" id="IPR020846">
    <property type="entry name" value="MFS_dom"/>
</dbReference>
<dbReference type="PANTHER" id="PTHR43124:SF8">
    <property type="entry name" value="INNER MEMBRANE TRANSPORT PROTEIN YDHP"/>
    <property type="match status" value="1"/>
</dbReference>
<dbReference type="InterPro" id="IPR050189">
    <property type="entry name" value="MFS_Efflux_Transporters"/>
</dbReference>
<dbReference type="CDD" id="cd17324">
    <property type="entry name" value="MFS_NepI_like"/>
    <property type="match status" value="1"/>
</dbReference>
<gene>
    <name evidence="8" type="ORF">ABI908_16435</name>
</gene>
<feature type="transmembrane region" description="Helical" evidence="6">
    <location>
        <begin position="266"/>
        <end position="287"/>
    </location>
</feature>
<feature type="domain" description="Major facilitator superfamily (MFS) profile" evidence="7">
    <location>
        <begin position="10"/>
        <end position="382"/>
    </location>
</feature>
<feature type="transmembrane region" description="Helical" evidence="6">
    <location>
        <begin position="359"/>
        <end position="380"/>
    </location>
</feature>
<evidence type="ECO:0000256" key="1">
    <source>
        <dbReference type="ARBA" id="ARBA00004651"/>
    </source>
</evidence>
<evidence type="ECO:0000256" key="2">
    <source>
        <dbReference type="ARBA" id="ARBA00022475"/>
    </source>
</evidence>
<proteinExistence type="predicted"/>
<comment type="caution">
    <text evidence="8">The sequence shown here is derived from an EMBL/GenBank/DDBJ whole genome shotgun (WGS) entry which is preliminary data.</text>
</comment>
<dbReference type="PANTHER" id="PTHR43124">
    <property type="entry name" value="PURINE EFFLUX PUMP PBUE"/>
    <property type="match status" value="1"/>
</dbReference>
<evidence type="ECO:0000256" key="6">
    <source>
        <dbReference type="SAM" id="Phobius"/>
    </source>
</evidence>
<feature type="transmembrane region" description="Helical" evidence="6">
    <location>
        <begin position="241"/>
        <end position="259"/>
    </location>
</feature>
<reference evidence="8 9" key="1">
    <citation type="submission" date="2024-05" db="EMBL/GenBank/DDBJ databases">
        <authorList>
            <person name="De Oliveira J.P."/>
            <person name="Noriler S.A."/>
            <person name="De Oliveira A.G."/>
            <person name="Sipoli D.S."/>
        </authorList>
    </citation>
    <scope>NUCLEOTIDE SEQUENCE [LARGE SCALE GENOMIC DNA]</scope>
    <source>
        <strain evidence="8 9">LABIM192</strain>
    </source>
</reference>
<dbReference type="PROSITE" id="PS50850">
    <property type="entry name" value="MFS"/>
    <property type="match status" value="1"/>
</dbReference>
<name>A0ABV0IY97_9NEIS</name>
<sequence length="389" mass="39391">MSNTRLSSPALLALAVAAFAIGTAEFVIMGLLPAIAADLAIDLPRAGYLVSAYALGVVAGGPLLAGMVSRHEEKRALSGLMLIFIAGNLGCLLAPGLYSLLLARIVTAFSHASFIGAAAVLAARLAPAGMAGRAMALMFSGMTLANILGVPGGALLGQWAGWRATFAAVMALGLLTLLLLRICLPAQAQRSRATLAKARLPGQVWLALGCSVLASCSMFSFFTYLLPILRTQSALPPAQDSQALLLCGLGIAAGGWLGGRLADWRLAPSLAGSLSTTGLSLALFHHFAAQQSVALALVAAWGAAAFAVCMLLQAWIIRLAGSAASRASTLNIGAFNLGNALGAWAGGLALEHGWGLSNLSLLAAAFALTALLAASALSVAQTAPSPAQT</sequence>
<feature type="transmembrane region" description="Helical" evidence="6">
    <location>
        <begin position="77"/>
        <end position="95"/>
    </location>
</feature>
<feature type="transmembrane region" description="Helical" evidence="6">
    <location>
        <begin position="46"/>
        <end position="65"/>
    </location>
</feature>
<keyword evidence="3 6" id="KW-0812">Transmembrane</keyword>
<dbReference type="InterPro" id="IPR011701">
    <property type="entry name" value="MFS"/>
</dbReference>
<dbReference type="InterPro" id="IPR036259">
    <property type="entry name" value="MFS_trans_sf"/>
</dbReference>
<evidence type="ECO:0000313" key="8">
    <source>
        <dbReference type="EMBL" id="MEO9385689.1"/>
    </source>
</evidence>
<evidence type="ECO:0000256" key="3">
    <source>
        <dbReference type="ARBA" id="ARBA00022692"/>
    </source>
</evidence>